<evidence type="ECO:0000256" key="4">
    <source>
        <dbReference type="ARBA" id="ARBA00023136"/>
    </source>
</evidence>
<feature type="transmembrane region" description="Helical" evidence="6">
    <location>
        <begin position="261"/>
        <end position="279"/>
    </location>
</feature>
<dbReference type="AlphaFoldDB" id="A0A6C1EFG2"/>
<accession>A0A6C1EFG2</accession>
<keyword evidence="4 6" id="KW-0472">Membrane</keyword>
<evidence type="ECO:0000256" key="5">
    <source>
        <dbReference type="SAM" id="MobiDB-lite"/>
    </source>
</evidence>
<feature type="transmembrane region" description="Helical" evidence="6">
    <location>
        <begin position="230"/>
        <end position="249"/>
    </location>
</feature>
<comment type="subcellular location">
    <subcellularLocation>
        <location evidence="1">Membrane</location>
        <topology evidence="1">Multi-pass membrane protein</topology>
    </subcellularLocation>
</comment>
<dbReference type="EMBL" id="CP049011">
    <property type="protein sequence ID" value="QID87809.1"/>
    <property type="molecule type" value="Genomic_DNA"/>
</dbReference>
<organism evidence="7 8">
    <name type="scientific">Saccharomyces pastorianus</name>
    <name type="common">Lager yeast</name>
    <name type="synonym">Saccharomyces cerevisiae x Saccharomyces eubayanus</name>
    <dbReference type="NCBI Taxonomy" id="27292"/>
    <lineage>
        <taxon>Eukaryota</taxon>
        <taxon>Fungi</taxon>
        <taxon>Dikarya</taxon>
        <taxon>Ascomycota</taxon>
        <taxon>Saccharomycotina</taxon>
        <taxon>Saccharomycetes</taxon>
        <taxon>Saccharomycetales</taxon>
        <taxon>Saccharomycetaceae</taxon>
        <taxon>Saccharomyces</taxon>
    </lineage>
</organism>
<gene>
    <name evidence="7" type="primary">ZRG17_2</name>
    <name evidence="7" type="ORF">GRS66_010497</name>
</gene>
<feature type="region of interest" description="Disordered" evidence="5">
    <location>
        <begin position="1"/>
        <end position="25"/>
    </location>
</feature>
<evidence type="ECO:0000256" key="6">
    <source>
        <dbReference type="SAM" id="Phobius"/>
    </source>
</evidence>
<feature type="transmembrane region" description="Helical" evidence="6">
    <location>
        <begin position="426"/>
        <end position="444"/>
    </location>
</feature>
<feature type="region of interest" description="Disordered" evidence="5">
    <location>
        <begin position="119"/>
        <end position="179"/>
    </location>
</feature>
<protein>
    <submittedName>
        <fullName evidence="7">Endoplasmic reticulum zinc transporter</fullName>
    </submittedName>
</protein>
<reference evidence="7 8" key="1">
    <citation type="journal article" date="2019" name="BMC Genomics">
        <title>Chromosome level assembly and comparative genome analysis confirm lager-brewing yeasts originated from a single hybridization.</title>
        <authorList>
            <person name="Salazar A.N."/>
            <person name="Gorter de Vries A.R."/>
            <person name="van den Broek M."/>
            <person name="Brouwers N."/>
            <person name="de la Torre Cortes P."/>
            <person name="Kuijpers N.G.A."/>
            <person name="Daran J.G."/>
            <person name="Abeel T."/>
        </authorList>
    </citation>
    <scope>NUCLEOTIDE SEQUENCE [LARGE SCALE GENOMIC DNA]</scope>
    <source>
        <strain evidence="7 8">CBS 1483</strain>
    </source>
</reference>
<dbReference type="InterPro" id="IPR027469">
    <property type="entry name" value="Cation_efflux_TMD_sf"/>
</dbReference>
<evidence type="ECO:0000256" key="3">
    <source>
        <dbReference type="ARBA" id="ARBA00022989"/>
    </source>
</evidence>
<evidence type="ECO:0000256" key="2">
    <source>
        <dbReference type="ARBA" id="ARBA00022692"/>
    </source>
</evidence>
<evidence type="ECO:0000256" key="1">
    <source>
        <dbReference type="ARBA" id="ARBA00004141"/>
    </source>
</evidence>
<proteinExistence type="predicted"/>
<sequence>METPQMNAIQEEDNLSPETAFQTPKLNDSDALSFSLSNMNGVGNTDGMPSQNRTLFASPRPSSLFYSAKEGNNSSSSIIYNPSFSFGENVSINNTANDGSMLKGKSNDHRRQSLKYIPGTKLAPLPPRTRSPVRGISPDAGNGKRSSLTLESPFNFTASTLQPHQQTPPSSAASRTSFRKGHRYKHSSVSMNFFQEPEVKIPLNIAKSLPIPDLSDLTSNLPWPKAHMQLSIVGLQILACLITFQMGHLYSWNNFITLSHFITYDIIGSLVIIFVENLSQFQVWFTGTITFPFGLNRIDVLLSFALAVSLCFVGLDLLFHIVEEFIVLFVEAGNTSTSNHDHNEINEQIPHSHFATANDSQNENITLWYGILVINLVLSTLSLYKTFYANKYSNLKTKNPIITITYTMYLFIYPLLLDLLSSISDYLATLVISILILWHGLTIARWTSTVLLMGFSTTSLSNSALFNNNHNADATTDAGAESKSGKERPTIRPRSMSSLPIATINTKKVATKTGFWNPIASTENPTSIKNMIKDQIERLNEFKSRCILNYDDLIISKVNFTLYVVLIKITMKGGSNDDELMLRLAINKCIQTSIPSCETTIDIDRI</sequence>
<feature type="transmembrane region" description="Helical" evidence="6">
    <location>
        <begin position="400"/>
        <end position="420"/>
    </location>
</feature>
<dbReference type="Proteomes" id="UP000501346">
    <property type="component" value="Chromosome SeXIV"/>
</dbReference>
<evidence type="ECO:0000313" key="8">
    <source>
        <dbReference type="Proteomes" id="UP000501346"/>
    </source>
</evidence>
<dbReference type="GO" id="GO:0016020">
    <property type="term" value="C:membrane"/>
    <property type="evidence" value="ECO:0007669"/>
    <property type="project" value="UniProtKB-SubCell"/>
</dbReference>
<name>A0A6C1EFG2_SACPS</name>
<feature type="transmembrane region" description="Helical" evidence="6">
    <location>
        <begin position="300"/>
        <end position="322"/>
    </location>
</feature>
<feature type="compositionally biased region" description="Polar residues" evidence="5">
    <location>
        <begin position="16"/>
        <end position="25"/>
    </location>
</feature>
<feature type="transmembrane region" description="Helical" evidence="6">
    <location>
        <begin position="367"/>
        <end position="388"/>
    </location>
</feature>
<evidence type="ECO:0000313" key="7">
    <source>
        <dbReference type="EMBL" id="QID87809.1"/>
    </source>
</evidence>
<feature type="compositionally biased region" description="Polar residues" evidence="5">
    <location>
        <begin position="144"/>
        <end position="176"/>
    </location>
</feature>
<dbReference type="Gene3D" id="1.20.1510.10">
    <property type="entry name" value="Cation efflux protein transmembrane domain"/>
    <property type="match status" value="1"/>
</dbReference>
<keyword evidence="3 6" id="KW-1133">Transmembrane helix</keyword>
<keyword evidence="8" id="KW-1185">Reference proteome</keyword>
<keyword evidence="2 6" id="KW-0812">Transmembrane</keyword>
<dbReference type="OrthoDB" id="5382797at2759"/>